<accession>A0AAV0XPH8</accession>
<dbReference type="AlphaFoldDB" id="A0AAV0XPH8"/>
<keyword evidence="2" id="KW-1185">Reference proteome</keyword>
<sequence length="97" mass="11098">MKRHIGIKHRQLLRRPVKESLNGMRQIFGQESRRSVSLVPMAVIKDQVGPYWDDVRDRDTDIVDIRIFPVSNCSFDILFSNSGVSGKVNPDDGVMKK</sequence>
<evidence type="ECO:0000313" key="1">
    <source>
        <dbReference type="EMBL" id="CAI6370395.1"/>
    </source>
</evidence>
<name>A0AAV0XPH8_9HEMI</name>
<gene>
    <name evidence="1" type="ORF">MEUPH1_LOCUS24519</name>
</gene>
<dbReference type="EMBL" id="CARXXK010000339">
    <property type="protein sequence ID" value="CAI6370395.1"/>
    <property type="molecule type" value="Genomic_DNA"/>
</dbReference>
<proteinExistence type="predicted"/>
<dbReference type="Proteomes" id="UP001160148">
    <property type="component" value="Unassembled WGS sequence"/>
</dbReference>
<protein>
    <submittedName>
        <fullName evidence="1">Uncharacterized protein</fullName>
    </submittedName>
</protein>
<organism evidence="1 2">
    <name type="scientific">Macrosiphum euphorbiae</name>
    <name type="common">potato aphid</name>
    <dbReference type="NCBI Taxonomy" id="13131"/>
    <lineage>
        <taxon>Eukaryota</taxon>
        <taxon>Metazoa</taxon>
        <taxon>Ecdysozoa</taxon>
        <taxon>Arthropoda</taxon>
        <taxon>Hexapoda</taxon>
        <taxon>Insecta</taxon>
        <taxon>Pterygota</taxon>
        <taxon>Neoptera</taxon>
        <taxon>Paraneoptera</taxon>
        <taxon>Hemiptera</taxon>
        <taxon>Sternorrhyncha</taxon>
        <taxon>Aphidomorpha</taxon>
        <taxon>Aphidoidea</taxon>
        <taxon>Aphididae</taxon>
        <taxon>Macrosiphini</taxon>
        <taxon>Macrosiphum</taxon>
    </lineage>
</organism>
<comment type="caution">
    <text evidence="1">The sequence shown here is derived from an EMBL/GenBank/DDBJ whole genome shotgun (WGS) entry which is preliminary data.</text>
</comment>
<evidence type="ECO:0000313" key="2">
    <source>
        <dbReference type="Proteomes" id="UP001160148"/>
    </source>
</evidence>
<reference evidence="1 2" key="1">
    <citation type="submission" date="2023-01" db="EMBL/GenBank/DDBJ databases">
        <authorList>
            <person name="Whitehead M."/>
        </authorList>
    </citation>
    <scope>NUCLEOTIDE SEQUENCE [LARGE SCALE GENOMIC DNA]</scope>
</reference>